<evidence type="ECO:0000256" key="2">
    <source>
        <dbReference type="ARBA" id="ARBA00022649"/>
    </source>
</evidence>
<sequence>MVNINWTNEAEVWLEDIFNFISEDSKNIAKKVVKDIFEKVQILQMFPKVGYKYYEDDENLRILLYGHYRIAYLIIDENNIDILGVFHGSLDIQRYI</sequence>
<dbReference type="SUPFAM" id="SSF143011">
    <property type="entry name" value="RelE-like"/>
    <property type="match status" value="1"/>
</dbReference>
<gene>
    <name evidence="3" type="ORF">CJ671_04490</name>
</gene>
<name>A0A2S9SU48_9BACT</name>
<dbReference type="InterPro" id="IPR051803">
    <property type="entry name" value="TA_system_RelE-like_toxin"/>
</dbReference>
<dbReference type="RefSeq" id="WP_105911525.1">
    <property type="nucleotide sequence ID" value="NZ_NXGH01000009.1"/>
</dbReference>
<dbReference type="AlphaFoldDB" id="A0A2S9SU48"/>
<dbReference type="InterPro" id="IPR007712">
    <property type="entry name" value="RelE/ParE_toxin"/>
</dbReference>
<keyword evidence="2" id="KW-1277">Toxin-antitoxin system</keyword>
<dbReference type="PANTHER" id="PTHR33755">
    <property type="entry name" value="TOXIN PARE1-RELATED"/>
    <property type="match status" value="1"/>
</dbReference>
<dbReference type="EMBL" id="NXGH01000009">
    <property type="protein sequence ID" value="PRM90110.1"/>
    <property type="molecule type" value="Genomic_DNA"/>
</dbReference>
<comment type="caution">
    <text evidence="3">The sequence shown here is derived from an EMBL/GenBank/DDBJ whole genome shotgun (WGS) entry which is preliminary data.</text>
</comment>
<dbReference type="OrthoDB" id="5574284at2"/>
<dbReference type="Proteomes" id="UP000238649">
    <property type="component" value="Unassembled WGS sequence"/>
</dbReference>
<evidence type="ECO:0000256" key="1">
    <source>
        <dbReference type="ARBA" id="ARBA00006226"/>
    </source>
</evidence>
<accession>A0A2S9SU48</accession>
<dbReference type="InterPro" id="IPR035093">
    <property type="entry name" value="RelE/ParE_toxin_dom_sf"/>
</dbReference>
<dbReference type="Gene3D" id="3.30.2310.20">
    <property type="entry name" value="RelE-like"/>
    <property type="match status" value="1"/>
</dbReference>
<comment type="similarity">
    <text evidence="1">Belongs to the RelE toxin family.</text>
</comment>
<dbReference type="Pfam" id="PF05016">
    <property type="entry name" value="ParE_toxin"/>
    <property type="match status" value="1"/>
</dbReference>
<organism evidence="3 4">
    <name type="scientific">Aliarcobacter cryaerophilus</name>
    <dbReference type="NCBI Taxonomy" id="28198"/>
    <lineage>
        <taxon>Bacteria</taxon>
        <taxon>Pseudomonadati</taxon>
        <taxon>Campylobacterota</taxon>
        <taxon>Epsilonproteobacteria</taxon>
        <taxon>Campylobacterales</taxon>
        <taxon>Arcobacteraceae</taxon>
        <taxon>Aliarcobacter</taxon>
    </lineage>
</organism>
<evidence type="ECO:0000313" key="3">
    <source>
        <dbReference type="EMBL" id="PRM90110.1"/>
    </source>
</evidence>
<evidence type="ECO:0000313" key="4">
    <source>
        <dbReference type="Proteomes" id="UP000238649"/>
    </source>
</evidence>
<proteinExistence type="inferred from homology"/>
<reference evidence="3 4" key="1">
    <citation type="submission" date="2017-09" db="EMBL/GenBank/DDBJ databases">
        <title>Reassesment of A. cryaerophilus.</title>
        <authorList>
            <person name="Perez-Cataluna A."/>
            <person name="Collado L."/>
            <person name="Salgado O."/>
            <person name="Lefinanco V."/>
            <person name="Figueras M.J."/>
        </authorList>
    </citation>
    <scope>NUCLEOTIDE SEQUENCE [LARGE SCALE GENOMIC DNA]</scope>
    <source>
        <strain evidence="3 4">LMG 9871</strain>
    </source>
</reference>
<protein>
    <submittedName>
        <fullName evidence="3">Plasmid stabilization protein</fullName>
    </submittedName>
</protein>